<dbReference type="GeneID" id="30983506"/>
<dbReference type="InterPro" id="IPR036081">
    <property type="entry name" value="Translin_sf"/>
</dbReference>
<gene>
    <name evidence="1" type="ORF">CANTADRAFT_46690</name>
</gene>
<dbReference type="InterPro" id="IPR016069">
    <property type="entry name" value="Translin_C"/>
</dbReference>
<dbReference type="Pfam" id="PF01997">
    <property type="entry name" value="Translin"/>
    <property type="match status" value="1"/>
</dbReference>
<dbReference type="PANTHER" id="PTHR10741">
    <property type="entry name" value="TRANSLIN AND TRANSLIN ASSOCIATED PROTEIN X"/>
    <property type="match status" value="1"/>
</dbReference>
<protein>
    <submittedName>
        <fullName evidence="1">Translin</fullName>
    </submittedName>
</protein>
<dbReference type="AlphaFoldDB" id="A0A1E4SMS4"/>
<dbReference type="STRING" id="984487.A0A1E4SMS4"/>
<dbReference type="Gene3D" id="1.20.58.200">
    <property type="entry name" value="Translin, domain 2"/>
    <property type="match status" value="1"/>
</dbReference>
<evidence type="ECO:0000313" key="2">
    <source>
        <dbReference type="Proteomes" id="UP000094285"/>
    </source>
</evidence>
<accession>A0A1E4SMS4</accession>
<proteinExistence type="predicted"/>
<dbReference type="InterPro" id="IPR002848">
    <property type="entry name" value="Translin_fam"/>
</dbReference>
<dbReference type="Proteomes" id="UP000094285">
    <property type="component" value="Unassembled WGS sequence"/>
</dbReference>
<dbReference type="EMBL" id="KV453910">
    <property type="protein sequence ID" value="ODV80717.1"/>
    <property type="molecule type" value="Genomic_DNA"/>
</dbReference>
<sequence>MVSSAPKSSDHDVGIIMTPEEIQKVLELDTFDYSDYLIALLRLTETMVEFTTNSIIRISISEGLKTPAGKIPYSVSLLNLKLLTKLQNGFQMLDLKNDNVRRKYDGLKYNVKKVNGVVYDLSLRKLIVKDIDVV</sequence>
<reference evidence="2" key="1">
    <citation type="submission" date="2016-05" db="EMBL/GenBank/DDBJ databases">
        <title>Comparative genomics of biotechnologically important yeasts.</title>
        <authorList>
            <consortium name="DOE Joint Genome Institute"/>
            <person name="Riley R."/>
            <person name="Haridas S."/>
            <person name="Wolfe K.H."/>
            <person name="Lopes M.R."/>
            <person name="Hittinger C.T."/>
            <person name="Goker M."/>
            <person name="Salamov A."/>
            <person name="Wisecaver J."/>
            <person name="Long T.M."/>
            <person name="Aerts A.L."/>
            <person name="Barry K."/>
            <person name="Choi C."/>
            <person name="Clum A."/>
            <person name="Coughlan A.Y."/>
            <person name="Deshpande S."/>
            <person name="Douglass A.P."/>
            <person name="Hanson S.J."/>
            <person name="Klenk H.-P."/>
            <person name="Labutti K."/>
            <person name="Lapidus A."/>
            <person name="Lindquist E."/>
            <person name="Lipzen A."/>
            <person name="Meier-Kolthoff J.P."/>
            <person name="Ohm R.A."/>
            <person name="Otillar R.P."/>
            <person name="Pangilinan J."/>
            <person name="Peng Y."/>
            <person name="Rokas A."/>
            <person name="Rosa C.A."/>
            <person name="Scheuner C."/>
            <person name="Sibirny A.A."/>
            <person name="Slot J.C."/>
            <person name="Stielow J.B."/>
            <person name="Sun H."/>
            <person name="Kurtzman C.P."/>
            <person name="Blackwell M."/>
            <person name="Grigoriev I.V."/>
            <person name="Jeffries T.W."/>
        </authorList>
    </citation>
    <scope>NUCLEOTIDE SEQUENCE [LARGE SCALE GENOMIC DNA]</scope>
    <source>
        <strain evidence="2">NRRL Y-17324</strain>
    </source>
</reference>
<dbReference type="GO" id="GO:0043565">
    <property type="term" value="F:sequence-specific DNA binding"/>
    <property type="evidence" value="ECO:0007669"/>
    <property type="project" value="InterPro"/>
</dbReference>
<dbReference type="SUPFAM" id="SSF74784">
    <property type="entry name" value="Translin"/>
    <property type="match status" value="1"/>
</dbReference>
<dbReference type="OrthoDB" id="829at2759"/>
<dbReference type="RefSeq" id="XP_020065839.1">
    <property type="nucleotide sequence ID" value="XM_020209370.1"/>
</dbReference>
<organism evidence="1 2">
    <name type="scientific">Suhomyces tanzawaensis NRRL Y-17324</name>
    <dbReference type="NCBI Taxonomy" id="984487"/>
    <lineage>
        <taxon>Eukaryota</taxon>
        <taxon>Fungi</taxon>
        <taxon>Dikarya</taxon>
        <taxon>Ascomycota</taxon>
        <taxon>Saccharomycotina</taxon>
        <taxon>Pichiomycetes</taxon>
        <taxon>Debaryomycetaceae</taxon>
        <taxon>Suhomyces</taxon>
    </lineage>
</organism>
<evidence type="ECO:0000313" key="1">
    <source>
        <dbReference type="EMBL" id="ODV80717.1"/>
    </source>
</evidence>
<name>A0A1E4SMS4_9ASCO</name>
<keyword evidence="2" id="KW-1185">Reference proteome</keyword>